<name>A0A1S8YR32_9GAMM</name>
<dbReference type="Proteomes" id="UP000190667">
    <property type="component" value="Unassembled WGS sequence"/>
</dbReference>
<reference evidence="1 2" key="1">
    <citation type="submission" date="2016-12" db="EMBL/GenBank/DDBJ databases">
        <title>Izhakiella australiana sp. nov. of genus Izhakiella isolated from Australian desert.</title>
        <authorList>
            <person name="Ji M."/>
        </authorList>
    </citation>
    <scope>NUCLEOTIDE SEQUENCE [LARGE SCALE GENOMIC DNA]</scope>
    <source>
        <strain evidence="1 2">D4N98</strain>
    </source>
</reference>
<organism evidence="1 2">
    <name type="scientific">Izhakiella australiensis</name>
    <dbReference type="NCBI Taxonomy" id="1926881"/>
    <lineage>
        <taxon>Bacteria</taxon>
        <taxon>Pseudomonadati</taxon>
        <taxon>Pseudomonadota</taxon>
        <taxon>Gammaproteobacteria</taxon>
        <taxon>Enterobacterales</taxon>
        <taxon>Erwiniaceae</taxon>
        <taxon>Izhakiella</taxon>
    </lineage>
</organism>
<proteinExistence type="predicted"/>
<dbReference type="AlphaFoldDB" id="A0A1S8YR32"/>
<evidence type="ECO:0000313" key="2">
    <source>
        <dbReference type="Proteomes" id="UP000190667"/>
    </source>
</evidence>
<sequence length="227" mass="26012">MAGESPPSGLQQDKAVAEKQAKTYCDTHRLAFALHQLISRLPVERQSLALQLIDMTHLQQELTRGLVFLAAWRHCQPQSMPVNIREELLSQTVTQYLQAYNSENTQKVTSKIGNTWLKLLTEDAEDKNSDELLARVLDIGDRICRVMMFSYSHPEGNIKSDAQRNCYENEYNQNRFRLKFRSFSPKTVGWILNPKKKYDDETIHGCADLLIAAYAYPINNFAEKGNS</sequence>
<gene>
    <name evidence="1" type="ORF">BTJ39_03690</name>
</gene>
<accession>A0A1S8YR32</accession>
<protein>
    <submittedName>
        <fullName evidence="1">Uncharacterized protein</fullName>
    </submittedName>
</protein>
<dbReference type="EMBL" id="MRUL01000002">
    <property type="protein sequence ID" value="OON41083.1"/>
    <property type="molecule type" value="Genomic_DNA"/>
</dbReference>
<dbReference type="STRING" id="1926881.BTJ39_03690"/>
<keyword evidence="2" id="KW-1185">Reference proteome</keyword>
<evidence type="ECO:0000313" key="1">
    <source>
        <dbReference type="EMBL" id="OON41083.1"/>
    </source>
</evidence>
<comment type="caution">
    <text evidence="1">The sequence shown here is derived from an EMBL/GenBank/DDBJ whole genome shotgun (WGS) entry which is preliminary data.</text>
</comment>